<keyword evidence="4 6" id="KW-0472">Membrane</keyword>
<comment type="similarity">
    <text evidence="5">Belongs to the SAT4 family.</text>
</comment>
<feature type="transmembrane region" description="Helical" evidence="6">
    <location>
        <begin position="205"/>
        <end position="229"/>
    </location>
</feature>
<evidence type="ECO:0000256" key="2">
    <source>
        <dbReference type="ARBA" id="ARBA00022692"/>
    </source>
</evidence>
<evidence type="ECO:0000256" key="3">
    <source>
        <dbReference type="ARBA" id="ARBA00022989"/>
    </source>
</evidence>
<sequence length="390" mass="43917">MGAEIDVADVKYMTREFRERTIIVFAVCYTLAVLAVTLRFLSRWVSKNNFWLEQWLTNPSVDDHGLLRNEPFLYPIPLWDPDDVGLILTLPDLPSDAILDGKQAIDVPLMIYGTKAAYVAEIFYYVNQLTLKFSILCFYWRVFSPSFFSPSNYLKVALQVTGCLVILGFIASVLTAIFQCIPIQAIWDPVAQAQPGVRCINLSSFFFGTSIPNIITDLVLVLLPIPQVLTLKITITQKICVIILFLLGGFSIIRLRLLLFIDFATFAINWPMDDSVVWTIVENCCGVISICLPSLRPVIKLLPFEFIQQAFVRSHGSRGSHTRTRTSNIGFYQSTHQSHWTEILSTTTGGPTTPSGIRKETRLDVESIEMQPTTRNSSQDRLAGCPHLIV</sequence>
<evidence type="ECO:0000256" key="6">
    <source>
        <dbReference type="SAM" id="Phobius"/>
    </source>
</evidence>
<feature type="transmembrane region" description="Helical" evidence="6">
    <location>
        <begin position="163"/>
        <end position="185"/>
    </location>
</feature>
<dbReference type="InterPro" id="IPR049326">
    <property type="entry name" value="Rhodopsin_dom_fungi"/>
</dbReference>
<proteinExistence type="inferred from homology"/>
<organism evidence="8 9">
    <name type="scientific">Fusarium austroafricanum</name>
    <dbReference type="NCBI Taxonomy" id="2364996"/>
    <lineage>
        <taxon>Eukaryota</taxon>
        <taxon>Fungi</taxon>
        <taxon>Dikarya</taxon>
        <taxon>Ascomycota</taxon>
        <taxon>Pezizomycotina</taxon>
        <taxon>Sordariomycetes</taxon>
        <taxon>Hypocreomycetidae</taxon>
        <taxon>Hypocreales</taxon>
        <taxon>Nectriaceae</taxon>
        <taxon>Fusarium</taxon>
        <taxon>Fusarium concolor species complex</taxon>
    </lineage>
</organism>
<dbReference type="InterPro" id="IPR052337">
    <property type="entry name" value="SAT4-like"/>
</dbReference>
<dbReference type="PANTHER" id="PTHR33048:SF47">
    <property type="entry name" value="INTEGRAL MEMBRANE PROTEIN-RELATED"/>
    <property type="match status" value="1"/>
</dbReference>
<dbReference type="EMBL" id="JAADJG010001316">
    <property type="protein sequence ID" value="KAF4418457.1"/>
    <property type="molecule type" value="Genomic_DNA"/>
</dbReference>
<comment type="caution">
    <text evidence="8">The sequence shown here is derived from an EMBL/GenBank/DDBJ whole genome shotgun (WGS) entry which is preliminary data.</text>
</comment>
<evidence type="ECO:0000313" key="9">
    <source>
        <dbReference type="Proteomes" id="UP000605986"/>
    </source>
</evidence>
<keyword evidence="3 6" id="KW-1133">Transmembrane helix</keyword>
<evidence type="ECO:0000313" key="8">
    <source>
        <dbReference type="EMBL" id="KAF4418457.1"/>
    </source>
</evidence>
<feature type="transmembrane region" description="Helical" evidence="6">
    <location>
        <begin position="21"/>
        <end position="41"/>
    </location>
</feature>
<protein>
    <recommendedName>
        <fullName evidence="7">Rhodopsin domain-containing protein</fullName>
    </recommendedName>
</protein>
<dbReference type="PANTHER" id="PTHR33048">
    <property type="entry name" value="PTH11-LIKE INTEGRAL MEMBRANE PROTEIN (AFU_ORTHOLOGUE AFUA_5G11245)"/>
    <property type="match status" value="1"/>
</dbReference>
<evidence type="ECO:0000256" key="5">
    <source>
        <dbReference type="ARBA" id="ARBA00038359"/>
    </source>
</evidence>
<feature type="transmembrane region" description="Helical" evidence="6">
    <location>
        <begin position="122"/>
        <end position="142"/>
    </location>
</feature>
<reference evidence="8" key="1">
    <citation type="submission" date="2020-01" db="EMBL/GenBank/DDBJ databases">
        <title>Identification and distribution of gene clusters putatively required for synthesis of sphingolipid metabolism inhibitors in phylogenetically diverse species of the filamentous fungus Fusarium.</title>
        <authorList>
            <person name="Kim H.-S."/>
            <person name="Busman M."/>
            <person name="Brown D.W."/>
            <person name="Divon H."/>
            <person name="Uhlig S."/>
            <person name="Proctor R.H."/>
        </authorList>
    </citation>
    <scope>NUCLEOTIDE SEQUENCE</scope>
    <source>
        <strain evidence="8">NRRL 53441</strain>
    </source>
</reference>
<dbReference type="GO" id="GO:0016020">
    <property type="term" value="C:membrane"/>
    <property type="evidence" value="ECO:0007669"/>
    <property type="project" value="UniProtKB-SubCell"/>
</dbReference>
<dbReference type="OrthoDB" id="5417844at2759"/>
<dbReference type="Proteomes" id="UP000605986">
    <property type="component" value="Unassembled WGS sequence"/>
</dbReference>
<accession>A0A8H4NJZ0</accession>
<comment type="subcellular location">
    <subcellularLocation>
        <location evidence="1">Membrane</location>
        <topology evidence="1">Multi-pass membrane protein</topology>
    </subcellularLocation>
</comment>
<name>A0A8H4NJZ0_9HYPO</name>
<evidence type="ECO:0000259" key="7">
    <source>
        <dbReference type="Pfam" id="PF20684"/>
    </source>
</evidence>
<evidence type="ECO:0000256" key="1">
    <source>
        <dbReference type="ARBA" id="ARBA00004141"/>
    </source>
</evidence>
<dbReference type="AlphaFoldDB" id="A0A8H4NJZ0"/>
<dbReference type="Pfam" id="PF20684">
    <property type="entry name" value="Fung_rhodopsin"/>
    <property type="match status" value="1"/>
</dbReference>
<feature type="domain" description="Rhodopsin" evidence="7">
    <location>
        <begin position="116"/>
        <end position="300"/>
    </location>
</feature>
<keyword evidence="2 6" id="KW-0812">Transmembrane</keyword>
<evidence type="ECO:0000256" key="4">
    <source>
        <dbReference type="ARBA" id="ARBA00023136"/>
    </source>
</evidence>
<keyword evidence="9" id="KW-1185">Reference proteome</keyword>
<gene>
    <name evidence="8" type="ORF">F53441_14478</name>
</gene>
<feature type="transmembrane region" description="Helical" evidence="6">
    <location>
        <begin position="241"/>
        <end position="270"/>
    </location>
</feature>